<feature type="compositionally biased region" description="Polar residues" evidence="2">
    <location>
        <begin position="183"/>
        <end position="192"/>
    </location>
</feature>
<dbReference type="GeneTree" id="ENSGT00940000159681"/>
<comment type="similarity">
    <text evidence="1">Belongs to the serpin family.</text>
</comment>
<evidence type="ECO:0000259" key="4">
    <source>
        <dbReference type="SMART" id="SM00093"/>
    </source>
</evidence>
<protein>
    <recommendedName>
        <fullName evidence="4">Serpin domain-containing protein</fullName>
    </recommendedName>
</protein>
<evidence type="ECO:0000256" key="3">
    <source>
        <dbReference type="SAM" id="SignalP"/>
    </source>
</evidence>
<reference evidence="5" key="1">
    <citation type="submission" date="2025-08" db="UniProtKB">
        <authorList>
            <consortium name="Ensembl"/>
        </authorList>
    </citation>
    <scope>IDENTIFICATION</scope>
</reference>
<dbReference type="AlphaFoldDB" id="A0A8C5WAA8"/>
<dbReference type="GO" id="GO:0004867">
    <property type="term" value="F:serine-type endopeptidase inhibitor activity"/>
    <property type="evidence" value="ECO:0007669"/>
    <property type="project" value="InterPro"/>
</dbReference>
<proteinExistence type="inferred from homology"/>
<sequence>MGIFNLVFWLPFILAVFARGKCENEKIVANIHETNTEHCDKKHEVVLTQSNGAPDGPAQDSEKEKRDDVICNQNQNADPTLQPDCPEPHSQTKNAPLIRNDVQLPISTEAHANRVKHNQNIKNSVPRAESNNKRNDPVDDETIHSKANRGNETETMEVRNVEEPTDIGNENKTEDSENEMRTTESIQGTTPTYDVERCPPSWPECAADSIANATKQVTRAMTSFSVELYKILSKYNTDTNLVVAPVSIALALSHLMLGTGQKTRDIMLRNLFKGVTDTQCVHEAITNLFNKTSFLSASEIFYRKDMPLNEAYVKQSLKYYGSHGIELKNNLKESLKQINKWISSKTNNNIPEFLENLPSDLQLLLVNVIYYQGKWLAEFDSKLTKKESFNIPGTGPVKVTMMNSHKYHLQFLIDKHLKAQVARFPLSNNISFIVILPHTSETVETVAKRLTEGVISILVNQLQEVTARSTSVSLPRMKLDSSSEMTELLSRLDLNNLFDNPDLCSLSTESELFVNEIHHRAVLKVTEDGVAAAAASAVSVARTMSFFMVRKPFIFILASDITTIPIFIGHVNDPTK</sequence>
<dbReference type="Gene3D" id="2.30.39.10">
    <property type="entry name" value="Alpha-1-antitrypsin, domain 1"/>
    <property type="match status" value="1"/>
</dbReference>
<dbReference type="OrthoDB" id="6433428at2759"/>
<dbReference type="Pfam" id="PF00079">
    <property type="entry name" value="Serpin"/>
    <property type="match status" value="1"/>
</dbReference>
<feature type="region of interest" description="Disordered" evidence="2">
    <location>
        <begin position="110"/>
        <end position="195"/>
    </location>
</feature>
<evidence type="ECO:0000313" key="5">
    <source>
        <dbReference type="Ensembl" id="ENSLLEP00000025440.1"/>
    </source>
</evidence>
<feature type="compositionally biased region" description="Basic and acidic residues" evidence="2">
    <location>
        <begin position="169"/>
        <end position="182"/>
    </location>
</feature>
<dbReference type="InterPro" id="IPR023796">
    <property type="entry name" value="Serpin_dom"/>
</dbReference>
<dbReference type="SUPFAM" id="SSF56574">
    <property type="entry name" value="Serpins"/>
    <property type="match status" value="1"/>
</dbReference>
<feature type="region of interest" description="Disordered" evidence="2">
    <location>
        <begin position="48"/>
        <end position="67"/>
    </location>
</feature>
<keyword evidence="6" id="KW-1185">Reference proteome</keyword>
<evidence type="ECO:0000313" key="6">
    <source>
        <dbReference type="Proteomes" id="UP000694569"/>
    </source>
</evidence>
<dbReference type="Proteomes" id="UP000694569">
    <property type="component" value="Unplaced"/>
</dbReference>
<dbReference type="InterPro" id="IPR036186">
    <property type="entry name" value="Serpin_sf"/>
</dbReference>
<accession>A0A8C5WAA8</accession>
<organism evidence="5 6">
    <name type="scientific">Leptobrachium leishanense</name>
    <name type="common">Leishan spiny toad</name>
    <dbReference type="NCBI Taxonomy" id="445787"/>
    <lineage>
        <taxon>Eukaryota</taxon>
        <taxon>Metazoa</taxon>
        <taxon>Chordata</taxon>
        <taxon>Craniata</taxon>
        <taxon>Vertebrata</taxon>
        <taxon>Euteleostomi</taxon>
        <taxon>Amphibia</taxon>
        <taxon>Batrachia</taxon>
        <taxon>Anura</taxon>
        <taxon>Pelobatoidea</taxon>
        <taxon>Megophryidae</taxon>
        <taxon>Leptobrachium</taxon>
    </lineage>
</organism>
<dbReference type="Ensembl" id="ENSLLET00000026412.1">
    <property type="protein sequence ID" value="ENSLLEP00000025440.1"/>
    <property type="gene ID" value="ENSLLEG00000016151.1"/>
</dbReference>
<dbReference type="GO" id="GO:0005615">
    <property type="term" value="C:extracellular space"/>
    <property type="evidence" value="ECO:0007669"/>
    <property type="project" value="InterPro"/>
</dbReference>
<reference evidence="5" key="2">
    <citation type="submission" date="2025-09" db="UniProtKB">
        <authorList>
            <consortium name="Ensembl"/>
        </authorList>
    </citation>
    <scope>IDENTIFICATION</scope>
</reference>
<dbReference type="InterPro" id="IPR042178">
    <property type="entry name" value="Serpin_sf_1"/>
</dbReference>
<evidence type="ECO:0000256" key="2">
    <source>
        <dbReference type="SAM" id="MobiDB-lite"/>
    </source>
</evidence>
<name>A0A8C5WAA8_9ANUR</name>
<dbReference type="InterPro" id="IPR000215">
    <property type="entry name" value="Serpin_fam"/>
</dbReference>
<feature type="signal peptide" evidence="3">
    <location>
        <begin position="1"/>
        <end position="20"/>
    </location>
</feature>
<feature type="compositionally biased region" description="Basic and acidic residues" evidence="2">
    <location>
        <begin position="130"/>
        <end position="162"/>
    </location>
</feature>
<dbReference type="Gene3D" id="3.30.497.10">
    <property type="entry name" value="Antithrombin, subunit I, domain 2"/>
    <property type="match status" value="1"/>
</dbReference>
<evidence type="ECO:0000256" key="1">
    <source>
        <dbReference type="RuleBase" id="RU000411"/>
    </source>
</evidence>
<dbReference type="PANTHER" id="PTHR11461:SF159">
    <property type="entry name" value="PLASMA PROTEASE C1 INHIBITOR"/>
    <property type="match status" value="1"/>
</dbReference>
<feature type="region of interest" description="Disordered" evidence="2">
    <location>
        <begin position="74"/>
        <end position="94"/>
    </location>
</feature>
<dbReference type="InterPro" id="IPR042185">
    <property type="entry name" value="Serpin_sf_2"/>
</dbReference>
<dbReference type="PANTHER" id="PTHR11461">
    <property type="entry name" value="SERINE PROTEASE INHIBITOR, SERPIN"/>
    <property type="match status" value="1"/>
</dbReference>
<dbReference type="SMART" id="SM00093">
    <property type="entry name" value="SERPIN"/>
    <property type="match status" value="1"/>
</dbReference>
<keyword evidence="3" id="KW-0732">Signal</keyword>
<feature type="domain" description="Serpin" evidence="4">
    <location>
        <begin position="226"/>
        <end position="574"/>
    </location>
</feature>
<feature type="chain" id="PRO_5034756115" description="Serpin domain-containing protein" evidence="3">
    <location>
        <begin position="21"/>
        <end position="576"/>
    </location>
</feature>